<dbReference type="Pfam" id="PF00149">
    <property type="entry name" value="Metallophos"/>
    <property type="match status" value="1"/>
</dbReference>
<evidence type="ECO:0000313" key="2">
    <source>
        <dbReference type="EMBL" id="RDI42963.1"/>
    </source>
</evidence>
<dbReference type="PANTHER" id="PTHR31302:SF32">
    <property type="entry name" value="PHOSPHOESTERASE"/>
    <property type="match status" value="1"/>
</dbReference>
<evidence type="ECO:0000313" key="3">
    <source>
        <dbReference type="Proteomes" id="UP000255326"/>
    </source>
</evidence>
<reference evidence="2 3" key="1">
    <citation type="submission" date="2018-07" db="EMBL/GenBank/DDBJ databases">
        <title>Genomic Encyclopedia of Type Strains, Phase IV (KMG-IV): sequencing the most valuable type-strain genomes for metagenomic binning, comparative biology and taxonomic classification.</title>
        <authorList>
            <person name="Goeker M."/>
        </authorList>
    </citation>
    <scope>NUCLEOTIDE SEQUENCE [LARGE SCALE GENOMIC DNA]</scope>
    <source>
        <strain evidence="2 3">DSM 25281</strain>
    </source>
</reference>
<comment type="caution">
    <text evidence="2">The sequence shown here is derived from an EMBL/GenBank/DDBJ whole genome shotgun (WGS) entry which is preliminary data.</text>
</comment>
<name>A0A370GM47_9BACI</name>
<keyword evidence="3" id="KW-1185">Reference proteome</keyword>
<dbReference type="InterPro" id="IPR004843">
    <property type="entry name" value="Calcineurin-like_PHP"/>
</dbReference>
<dbReference type="InterPro" id="IPR051158">
    <property type="entry name" value="Metallophosphoesterase_sf"/>
</dbReference>
<dbReference type="OrthoDB" id="9780884at2"/>
<dbReference type="SUPFAM" id="SSF56300">
    <property type="entry name" value="Metallo-dependent phosphatases"/>
    <property type="match status" value="1"/>
</dbReference>
<organism evidence="2 3">
    <name type="scientific">Falsibacillus pallidus</name>
    <dbReference type="NCBI Taxonomy" id="493781"/>
    <lineage>
        <taxon>Bacteria</taxon>
        <taxon>Bacillati</taxon>
        <taxon>Bacillota</taxon>
        <taxon>Bacilli</taxon>
        <taxon>Bacillales</taxon>
        <taxon>Bacillaceae</taxon>
        <taxon>Falsibacillus</taxon>
    </lineage>
</organism>
<dbReference type="GO" id="GO:0016020">
    <property type="term" value="C:membrane"/>
    <property type="evidence" value="ECO:0007669"/>
    <property type="project" value="GOC"/>
</dbReference>
<keyword evidence="2" id="KW-0378">Hydrolase</keyword>
<proteinExistence type="predicted"/>
<dbReference type="InterPro" id="IPR029052">
    <property type="entry name" value="Metallo-depent_PP-like"/>
</dbReference>
<dbReference type="AlphaFoldDB" id="A0A370GM47"/>
<sequence length="265" mass="29774">MIYLLCIIAAAGLILLVYMLQEAFQNRVVFQTLTFPEYPINAEPLNIFFISDIHRRAIHPSIIERVQTKADLVVIGGDLLEKGVPLKRIKENLALLKKIAPTYFIWGNNDYEVDQASFYKLLQEEGIKPLKNEADYVSFGMGKEFFLLGIDDLNQRQARLDEALRQCTSPGFRILASHNPAIIHKMKDYPGHNISLILSGHTHGGQIHIFGYSPYKKGTLKKAGPIAQLISNGYGTTAIPLRLGARPETHLLTISHGNEFKVYSD</sequence>
<feature type="domain" description="Calcineurin-like phosphoesterase" evidence="1">
    <location>
        <begin position="46"/>
        <end position="204"/>
    </location>
</feature>
<dbReference type="PANTHER" id="PTHR31302">
    <property type="entry name" value="TRANSMEMBRANE PROTEIN WITH METALLOPHOSPHOESTERASE DOMAIN-RELATED"/>
    <property type="match status" value="1"/>
</dbReference>
<dbReference type="GO" id="GO:0008758">
    <property type="term" value="F:UDP-2,3-diacylglucosamine hydrolase activity"/>
    <property type="evidence" value="ECO:0007669"/>
    <property type="project" value="TreeGrafter"/>
</dbReference>
<dbReference type="EMBL" id="QQAY01000004">
    <property type="protein sequence ID" value="RDI42963.1"/>
    <property type="molecule type" value="Genomic_DNA"/>
</dbReference>
<evidence type="ECO:0000259" key="1">
    <source>
        <dbReference type="Pfam" id="PF00149"/>
    </source>
</evidence>
<gene>
    <name evidence="2" type="ORF">DFR59_10413</name>
</gene>
<accession>A0A370GM47</accession>
<dbReference type="Gene3D" id="3.60.21.10">
    <property type="match status" value="1"/>
</dbReference>
<dbReference type="RefSeq" id="WP_114745290.1">
    <property type="nucleotide sequence ID" value="NZ_QQAY01000004.1"/>
</dbReference>
<protein>
    <submittedName>
        <fullName evidence="2">Putative MPP superfamily phosphohydrolase</fullName>
    </submittedName>
</protein>
<dbReference type="GO" id="GO:0009245">
    <property type="term" value="P:lipid A biosynthetic process"/>
    <property type="evidence" value="ECO:0007669"/>
    <property type="project" value="TreeGrafter"/>
</dbReference>
<dbReference type="Proteomes" id="UP000255326">
    <property type="component" value="Unassembled WGS sequence"/>
</dbReference>